<dbReference type="GO" id="GO:0016020">
    <property type="term" value="C:membrane"/>
    <property type="evidence" value="ECO:0007669"/>
    <property type="project" value="TreeGrafter"/>
</dbReference>
<keyword evidence="4 10" id="KW-0812">Transmembrane</keyword>
<reference evidence="11 12" key="1">
    <citation type="submission" date="2015-12" db="EMBL/GenBank/DDBJ databases">
        <title>The genome of Folsomia candida.</title>
        <authorList>
            <person name="Faddeeva A."/>
            <person name="Derks M.F."/>
            <person name="Anvar Y."/>
            <person name="Smit S."/>
            <person name="Van Straalen N."/>
            <person name="Roelofs D."/>
        </authorList>
    </citation>
    <scope>NUCLEOTIDE SEQUENCE [LARGE SCALE GENOMIC DNA]</scope>
    <source>
        <strain evidence="11 12">VU population</strain>
        <tissue evidence="11">Whole body</tissue>
    </source>
</reference>
<protein>
    <submittedName>
        <fullName evidence="11">P2X purinoceptor 6</fullName>
    </submittedName>
</protein>
<evidence type="ECO:0000256" key="9">
    <source>
        <dbReference type="ARBA" id="ARBA00023303"/>
    </source>
</evidence>
<dbReference type="Pfam" id="PF00864">
    <property type="entry name" value="P2X_receptor"/>
    <property type="match status" value="1"/>
</dbReference>
<dbReference type="EMBL" id="LNIX01000019">
    <property type="protein sequence ID" value="OXA44847.1"/>
    <property type="molecule type" value="Genomic_DNA"/>
</dbReference>
<dbReference type="AlphaFoldDB" id="A0A226DJH8"/>
<dbReference type="InterPro" id="IPR027309">
    <property type="entry name" value="P2X_extracellular_dom_sf"/>
</dbReference>
<evidence type="ECO:0000256" key="4">
    <source>
        <dbReference type="ARBA" id="ARBA00022692"/>
    </source>
</evidence>
<keyword evidence="9" id="KW-0407">Ion channel</keyword>
<name>A0A226DJH8_FOLCA</name>
<dbReference type="GO" id="GO:0004931">
    <property type="term" value="F:extracellularly ATP-gated monoatomic cation channel activity"/>
    <property type="evidence" value="ECO:0007669"/>
    <property type="project" value="TreeGrafter"/>
</dbReference>
<evidence type="ECO:0000256" key="3">
    <source>
        <dbReference type="ARBA" id="ARBA00022448"/>
    </source>
</evidence>
<evidence type="ECO:0000256" key="5">
    <source>
        <dbReference type="ARBA" id="ARBA00022989"/>
    </source>
</evidence>
<keyword evidence="7 10" id="KW-0472">Membrane</keyword>
<dbReference type="GO" id="GO:0012505">
    <property type="term" value="C:endomembrane system"/>
    <property type="evidence" value="ECO:0007669"/>
    <property type="project" value="UniProtKB-SubCell"/>
</dbReference>
<dbReference type="PANTHER" id="PTHR10125">
    <property type="entry name" value="P2X PURINOCEPTOR"/>
    <property type="match status" value="1"/>
</dbReference>
<dbReference type="Gene3D" id="2.60.490.10">
    <property type="entry name" value="atp-gated p2x4 ion channel domain"/>
    <property type="match status" value="1"/>
</dbReference>
<keyword evidence="6" id="KW-0406">Ion transport</keyword>
<dbReference type="PANTHER" id="PTHR10125:SF31">
    <property type="entry name" value="P2X RECEPTOR E"/>
    <property type="match status" value="1"/>
</dbReference>
<feature type="transmembrane region" description="Helical" evidence="10">
    <location>
        <begin position="311"/>
        <end position="334"/>
    </location>
</feature>
<comment type="similarity">
    <text evidence="2">Belongs to the P2X receptor family.</text>
</comment>
<comment type="caution">
    <text evidence="11">The sequence shown here is derived from an EMBL/GenBank/DDBJ whole genome shotgun (WGS) entry which is preliminary data.</text>
</comment>
<evidence type="ECO:0000313" key="12">
    <source>
        <dbReference type="Proteomes" id="UP000198287"/>
    </source>
</evidence>
<keyword evidence="5 10" id="KW-1133">Transmembrane helix</keyword>
<organism evidence="11 12">
    <name type="scientific">Folsomia candida</name>
    <name type="common">Springtail</name>
    <dbReference type="NCBI Taxonomy" id="158441"/>
    <lineage>
        <taxon>Eukaryota</taxon>
        <taxon>Metazoa</taxon>
        <taxon>Ecdysozoa</taxon>
        <taxon>Arthropoda</taxon>
        <taxon>Hexapoda</taxon>
        <taxon>Collembola</taxon>
        <taxon>Entomobryomorpha</taxon>
        <taxon>Isotomoidea</taxon>
        <taxon>Isotomidae</taxon>
        <taxon>Proisotominae</taxon>
        <taxon>Folsomia</taxon>
    </lineage>
</organism>
<dbReference type="Proteomes" id="UP000198287">
    <property type="component" value="Unassembled WGS sequence"/>
</dbReference>
<keyword evidence="3" id="KW-0813">Transport</keyword>
<dbReference type="OrthoDB" id="494673at2759"/>
<proteinExistence type="inferred from homology"/>
<evidence type="ECO:0000256" key="6">
    <source>
        <dbReference type="ARBA" id="ARBA00023065"/>
    </source>
</evidence>
<dbReference type="GO" id="GO:0098794">
    <property type="term" value="C:postsynapse"/>
    <property type="evidence" value="ECO:0007669"/>
    <property type="project" value="GOC"/>
</dbReference>
<gene>
    <name evidence="11" type="ORF">Fcan01_20596</name>
</gene>
<evidence type="ECO:0000256" key="2">
    <source>
        <dbReference type="ARBA" id="ARBA00009848"/>
    </source>
</evidence>
<keyword evidence="12" id="KW-1185">Reference proteome</keyword>
<comment type="subcellular location">
    <subcellularLocation>
        <location evidence="1">Endomembrane system</location>
    </subcellularLocation>
</comment>
<evidence type="ECO:0000256" key="10">
    <source>
        <dbReference type="SAM" id="Phobius"/>
    </source>
</evidence>
<dbReference type="InterPro" id="IPR059116">
    <property type="entry name" value="P2X_receptor"/>
</dbReference>
<evidence type="ECO:0000256" key="7">
    <source>
        <dbReference type="ARBA" id="ARBA00023136"/>
    </source>
</evidence>
<sequence length="397" mass="44499">MTENSKTTSKTDGYCFPRILLTKNEYQTSYPVTAVASTMKLRGVLDTRNIRVTDLHPVFRKDSHIYLRIWDSLDLIPSRGDTSKNGLIVITNVAVTADQTLSDGVCPEDVDSKLFLCTSNKDCPKGEQKLKGHGIMTGKCVNSDIEKDKRTCEISGWCPVARSTRPLLNSGKALLSDAHILTVFLKSTAEIAALDVSLNNIKQVQNMKNGPNFETCIFNQTSETDRHCPRFRLHDIVKYATQDGSDRFDFNEVALSGGVFMLKVEYDCDLDIIPLENCLPSTVVLYDGIRIVVHVEGQVRKITFDAVYDELALFFSWCSTVFGIMGFFVGCLLLPYLKRDIATTSNCKGWFCTNFTCERFECCPNPNVGSKNSPGHQLTVWNEGREYDLVNKKTNTL</sequence>
<keyword evidence="8" id="KW-1071">Ligand-gated ion channel</keyword>
<dbReference type="GO" id="GO:0070588">
    <property type="term" value="P:calcium ion transmembrane transport"/>
    <property type="evidence" value="ECO:0007669"/>
    <property type="project" value="TreeGrafter"/>
</dbReference>
<accession>A0A226DJH8</accession>
<evidence type="ECO:0000313" key="11">
    <source>
        <dbReference type="EMBL" id="OXA44847.1"/>
    </source>
</evidence>
<evidence type="ECO:0000256" key="8">
    <source>
        <dbReference type="ARBA" id="ARBA00023286"/>
    </source>
</evidence>
<evidence type="ECO:0000256" key="1">
    <source>
        <dbReference type="ARBA" id="ARBA00004308"/>
    </source>
</evidence>